<evidence type="ECO:0008006" key="3">
    <source>
        <dbReference type="Google" id="ProtNLM"/>
    </source>
</evidence>
<dbReference type="Proteomes" id="UP000612456">
    <property type="component" value="Unassembled WGS sequence"/>
</dbReference>
<dbReference type="SUPFAM" id="SSF53067">
    <property type="entry name" value="Actin-like ATPase domain"/>
    <property type="match status" value="1"/>
</dbReference>
<sequence length="56" mass="6197">MFASRMEGVAYLERLSYKMIESLSGEKVTRLYTAGGASKSLTWLTIRSSVMGMLST</sequence>
<keyword evidence="2" id="KW-1185">Reference proteome</keyword>
<gene>
    <name evidence="1" type="ORF">GCM10010911_22820</name>
</gene>
<reference evidence="1" key="2">
    <citation type="submission" date="2020-09" db="EMBL/GenBank/DDBJ databases">
        <authorList>
            <person name="Sun Q."/>
            <person name="Zhou Y."/>
        </authorList>
    </citation>
    <scope>NUCLEOTIDE SEQUENCE</scope>
    <source>
        <strain evidence="1">CGMCC 1.15178</strain>
    </source>
</reference>
<evidence type="ECO:0000313" key="1">
    <source>
        <dbReference type="EMBL" id="GGD64492.1"/>
    </source>
</evidence>
<reference evidence="1" key="1">
    <citation type="journal article" date="2014" name="Int. J. Syst. Evol. Microbiol.">
        <title>Complete genome sequence of Corynebacterium casei LMG S-19264T (=DSM 44701T), isolated from a smear-ripened cheese.</title>
        <authorList>
            <consortium name="US DOE Joint Genome Institute (JGI-PGF)"/>
            <person name="Walter F."/>
            <person name="Albersmeier A."/>
            <person name="Kalinowski J."/>
            <person name="Ruckert C."/>
        </authorList>
    </citation>
    <scope>NUCLEOTIDE SEQUENCE</scope>
    <source>
        <strain evidence="1">CGMCC 1.15178</strain>
    </source>
</reference>
<evidence type="ECO:0000313" key="2">
    <source>
        <dbReference type="Proteomes" id="UP000612456"/>
    </source>
</evidence>
<proteinExistence type="predicted"/>
<dbReference type="AlphaFoldDB" id="A0A916YVV9"/>
<protein>
    <recommendedName>
        <fullName evidence="3">Carbohydrate kinase FGGY C-terminal domain-containing protein</fullName>
    </recommendedName>
</protein>
<organism evidence="1 2">
    <name type="scientific">Paenibacillus nasutitermitis</name>
    <dbReference type="NCBI Taxonomy" id="1652958"/>
    <lineage>
        <taxon>Bacteria</taxon>
        <taxon>Bacillati</taxon>
        <taxon>Bacillota</taxon>
        <taxon>Bacilli</taxon>
        <taxon>Bacillales</taxon>
        <taxon>Paenibacillaceae</taxon>
        <taxon>Paenibacillus</taxon>
    </lineage>
</organism>
<dbReference type="RefSeq" id="WP_188992107.1">
    <property type="nucleotide sequence ID" value="NZ_BMHP01000002.1"/>
</dbReference>
<name>A0A916YVV9_9BACL</name>
<accession>A0A916YVV9</accession>
<dbReference type="InterPro" id="IPR043129">
    <property type="entry name" value="ATPase_NBD"/>
</dbReference>
<comment type="caution">
    <text evidence="1">The sequence shown here is derived from an EMBL/GenBank/DDBJ whole genome shotgun (WGS) entry which is preliminary data.</text>
</comment>
<dbReference type="EMBL" id="BMHP01000002">
    <property type="protein sequence ID" value="GGD64492.1"/>
    <property type="molecule type" value="Genomic_DNA"/>
</dbReference>
<dbReference type="Gene3D" id="3.30.420.40">
    <property type="match status" value="1"/>
</dbReference>